<dbReference type="Proteomes" id="UP000886741">
    <property type="component" value="Unassembled WGS sequence"/>
</dbReference>
<comment type="caution">
    <text evidence="1">The sequence shown here is derived from an EMBL/GenBank/DDBJ whole genome shotgun (WGS) entry which is preliminary data.</text>
</comment>
<evidence type="ECO:0000313" key="2">
    <source>
        <dbReference type="Proteomes" id="UP000886741"/>
    </source>
</evidence>
<reference evidence="1" key="2">
    <citation type="journal article" date="2021" name="PeerJ">
        <title>Extensive microbial diversity within the chicken gut microbiome revealed by metagenomics and culture.</title>
        <authorList>
            <person name="Gilroy R."/>
            <person name="Ravi A."/>
            <person name="Getino M."/>
            <person name="Pursley I."/>
            <person name="Horton D.L."/>
            <person name="Alikhan N.F."/>
            <person name="Baker D."/>
            <person name="Gharbi K."/>
            <person name="Hall N."/>
            <person name="Watson M."/>
            <person name="Adriaenssens E.M."/>
            <person name="Foster-Nyarko E."/>
            <person name="Jarju S."/>
            <person name="Secka A."/>
            <person name="Antonio M."/>
            <person name="Oren A."/>
            <person name="Chaudhuri R.R."/>
            <person name="La Ragione R."/>
            <person name="Hildebrand F."/>
            <person name="Pallen M.J."/>
        </authorList>
    </citation>
    <scope>NUCLEOTIDE SEQUENCE</scope>
    <source>
        <strain evidence="1">ChiBcec16-1751</strain>
    </source>
</reference>
<accession>A0A9D1FAB5</accession>
<dbReference type="AlphaFoldDB" id="A0A9D1FAB5"/>
<dbReference type="EMBL" id="DVJJ01000119">
    <property type="protein sequence ID" value="HIS65315.1"/>
    <property type="molecule type" value="Genomic_DNA"/>
</dbReference>
<protein>
    <submittedName>
        <fullName evidence="1">Uncharacterized protein</fullName>
    </submittedName>
</protein>
<proteinExistence type="predicted"/>
<reference evidence="1" key="1">
    <citation type="submission" date="2020-10" db="EMBL/GenBank/DDBJ databases">
        <authorList>
            <person name="Gilroy R."/>
        </authorList>
    </citation>
    <scope>NUCLEOTIDE SEQUENCE</scope>
    <source>
        <strain evidence="1">ChiBcec16-1751</strain>
    </source>
</reference>
<gene>
    <name evidence="1" type="ORF">IAA83_08100</name>
</gene>
<evidence type="ECO:0000313" key="1">
    <source>
        <dbReference type="EMBL" id="HIS65315.1"/>
    </source>
</evidence>
<sequence>MNIELTTKEFRRLLDLVYIGNWILNSTRGDDRFEDYDQVESKLFGLCRTNGMDSLVERWKGEDIPSHAFADGGIHEAIMDYEDTVFFEILAEELARRDMGYVEVSSDNYEELVSRMDDYIAEFEAHGTDHITIET</sequence>
<name>A0A9D1FAB5_9FIRM</name>
<organism evidence="1 2">
    <name type="scientific">Candidatus Avoscillospira avistercoris</name>
    <dbReference type="NCBI Taxonomy" id="2840707"/>
    <lineage>
        <taxon>Bacteria</taxon>
        <taxon>Bacillati</taxon>
        <taxon>Bacillota</taxon>
        <taxon>Clostridia</taxon>
        <taxon>Eubacteriales</taxon>
        <taxon>Oscillospiraceae</taxon>
        <taxon>Oscillospiraceae incertae sedis</taxon>
        <taxon>Candidatus Avoscillospira</taxon>
    </lineage>
</organism>